<dbReference type="Proteomes" id="UP000269198">
    <property type="component" value="Unassembled WGS sequence"/>
</dbReference>
<name>A0A3N0EF15_9ACTN</name>
<proteinExistence type="predicted"/>
<accession>A0A3N0EF15</accession>
<dbReference type="PROSITE" id="PS51257">
    <property type="entry name" value="PROKAR_LIPOPROTEIN"/>
    <property type="match status" value="1"/>
</dbReference>
<sequence length="368" mass="38914">MSVGHRGEVWIAVASAVVLGTVAGCGGAAAEEPSPTTRTAEWNLTYGTPDIGGSFSALAAADSANIWAFGDTDAQVNGATWVHHWDGADWSRQETPDDWTLDPSTADAAGPTDVWAAGELEDGSGVIRYDGAQWSATELPDSSFVPADIVALADDDVWLLGRLGSAAFRFDGESWSDAASPRTGNALSGAESDALFAVGTVDNQPAADMWNGQEWVPMDVPKVELTGGEASASFEDAYARSADDVWAVGGRHHKDADDTNNYQPLIAHWDGSEWEVTLEEGGVGYDAVTDDGAGGLWIERSHWNPVMLHRDADGTVTEHELTDDEYDHSVPALEHVPGTTAAVAAGMAHVKGDPDELTDHGRIFTHGM</sequence>
<protein>
    <recommendedName>
        <fullName evidence="3">Galactose oxidase</fullName>
    </recommendedName>
</protein>
<comment type="caution">
    <text evidence="1">The sequence shown here is derived from an EMBL/GenBank/DDBJ whole genome shotgun (WGS) entry which is preliminary data.</text>
</comment>
<evidence type="ECO:0008006" key="3">
    <source>
        <dbReference type="Google" id="ProtNLM"/>
    </source>
</evidence>
<dbReference type="RefSeq" id="WP_123199937.1">
    <property type="nucleotide sequence ID" value="NZ_RJMB01000003.1"/>
</dbReference>
<dbReference type="EMBL" id="RJMB01000003">
    <property type="protein sequence ID" value="RNL86411.1"/>
    <property type="molecule type" value="Genomic_DNA"/>
</dbReference>
<organism evidence="1 2">
    <name type="scientific">Halostreptopolyspora alba</name>
    <dbReference type="NCBI Taxonomy" id="2487137"/>
    <lineage>
        <taxon>Bacteria</taxon>
        <taxon>Bacillati</taxon>
        <taxon>Actinomycetota</taxon>
        <taxon>Actinomycetes</taxon>
        <taxon>Streptosporangiales</taxon>
        <taxon>Nocardiopsidaceae</taxon>
        <taxon>Halostreptopolyspora</taxon>
    </lineage>
</organism>
<reference evidence="1 2" key="1">
    <citation type="submission" date="2018-11" db="EMBL/GenBank/DDBJ databases">
        <title>The genome draft of YIM 96095.</title>
        <authorList>
            <person name="Tang S.-K."/>
            <person name="Chunyu W.-X."/>
            <person name="Feng Y.-Z."/>
        </authorList>
    </citation>
    <scope>NUCLEOTIDE SEQUENCE [LARGE SCALE GENOMIC DNA]</scope>
    <source>
        <strain evidence="1 2">YIM 96095</strain>
    </source>
</reference>
<gene>
    <name evidence="1" type="ORF">EFW17_04160</name>
</gene>
<dbReference type="OrthoDB" id="3515089at2"/>
<evidence type="ECO:0000313" key="1">
    <source>
        <dbReference type="EMBL" id="RNL86411.1"/>
    </source>
</evidence>
<keyword evidence="2" id="KW-1185">Reference proteome</keyword>
<evidence type="ECO:0000313" key="2">
    <source>
        <dbReference type="Proteomes" id="UP000269198"/>
    </source>
</evidence>
<dbReference type="AlphaFoldDB" id="A0A3N0EF15"/>